<feature type="region of interest" description="Disordered" evidence="1">
    <location>
        <begin position="76"/>
        <end position="99"/>
    </location>
</feature>
<reference evidence="2" key="1">
    <citation type="journal article" date="2015" name="Nature">
        <title>Complex archaea that bridge the gap between prokaryotes and eukaryotes.</title>
        <authorList>
            <person name="Spang A."/>
            <person name="Saw J.H."/>
            <person name="Jorgensen S.L."/>
            <person name="Zaremba-Niedzwiedzka K."/>
            <person name="Martijn J."/>
            <person name="Lind A.E."/>
            <person name="van Eijk R."/>
            <person name="Schleper C."/>
            <person name="Guy L."/>
            <person name="Ettema T.J."/>
        </authorList>
    </citation>
    <scope>NUCLEOTIDE SEQUENCE</scope>
</reference>
<dbReference type="EMBL" id="LAZR01010019">
    <property type="protein sequence ID" value="KKM69256.1"/>
    <property type="molecule type" value="Genomic_DNA"/>
</dbReference>
<organism evidence="2">
    <name type="scientific">marine sediment metagenome</name>
    <dbReference type="NCBI Taxonomy" id="412755"/>
    <lineage>
        <taxon>unclassified sequences</taxon>
        <taxon>metagenomes</taxon>
        <taxon>ecological metagenomes</taxon>
    </lineage>
</organism>
<sequence length="99" mass="11694">MALDERLSSGRKLYKEFRSGVFYEELFKKYQITQKDLISILNRNIKGNYDYKRILSGGLQAQQQFLTHLNTRWNPLKPDKPFENKPPYLNGNPSKKKIS</sequence>
<dbReference type="AlphaFoldDB" id="A0A0F9K3R6"/>
<name>A0A0F9K3R6_9ZZZZ</name>
<protein>
    <submittedName>
        <fullName evidence="2">Uncharacterized protein</fullName>
    </submittedName>
</protein>
<accession>A0A0F9K3R6</accession>
<gene>
    <name evidence="2" type="ORF">LCGC14_1452670</name>
</gene>
<comment type="caution">
    <text evidence="2">The sequence shown here is derived from an EMBL/GenBank/DDBJ whole genome shotgun (WGS) entry which is preliminary data.</text>
</comment>
<proteinExistence type="predicted"/>
<evidence type="ECO:0000256" key="1">
    <source>
        <dbReference type="SAM" id="MobiDB-lite"/>
    </source>
</evidence>
<evidence type="ECO:0000313" key="2">
    <source>
        <dbReference type="EMBL" id="KKM69256.1"/>
    </source>
</evidence>